<organism evidence="1 2">
    <name type="scientific">Romanomermis culicivorax</name>
    <name type="common">Nematode worm</name>
    <dbReference type="NCBI Taxonomy" id="13658"/>
    <lineage>
        <taxon>Eukaryota</taxon>
        <taxon>Metazoa</taxon>
        <taxon>Ecdysozoa</taxon>
        <taxon>Nematoda</taxon>
        <taxon>Enoplea</taxon>
        <taxon>Dorylaimia</taxon>
        <taxon>Mermithida</taxon>
        <taxon>Mermithoidea</taxon>
        <taxon>Mermithidae</taxon>
        <taxon>Romanomermis</taxon>
    </lineage>
</organism>
<reference evidence="2" key="1">
    <citation type="submission" date="2022-11" db="UniProtKB">
        <authorList>
            <consortium name="WormBaseParasite"/>
        </authorList>
    </citation>
    <scope>IDENTIFICATION</scope>
</reference>
<dbReference type="AlphaFoldDB" id="A0A915JB86"/>
<protein>
    <submittedName>
        <fullName evidence="2">Uncharacterized protein</fullName>
    </submittedName>
</protein>
<evidence type="ECO:0000313" key="1">
    <source>
        <dbReference type="Proteomes" id="UP000887565"/>
    </source>
</evidence>
<proteinExistence type="predicted"/>
<accession>A0A915JB86</accession>
<name>A0A915JB86_ROMCU</name>
<dbReference type="WBParaSite" id="nRc.2.0.1.t22916-RA">
    <property type="protein sequence ID" value="nRc.2.0.1.t22916-RA"/>
    <property type="gene ID" value="nRc.2.0.1.g22916"/>
</dbReference>
<evidence type="ECO:0000313" key="2">
    <source>
        <dbReference type="WBParaSite" id="nRc.2.0.1.t22916-RA"/>
    </source>
</evidence>
<dbReference type="Proteomes" id="UP000887565">
    <property type="component" value="Unplaced"/>
</dbReference>
<sequence>MFYCFLLSKLYSSILEQPIRLPKEYVHTEFILEEKIQILTTYTLPFKAVKCRYTTSKICRYTHPGICNGVEARRSSTRTTNCPARHKHVNCEPYECDEDCDKRTTPWSQWSSCPACVPADVARPPIATRDRRLVREEEVYCVTKQGRLCSKLPLCRDIGDDDSVSHQETLIKRKFLGFLSSTIGDSR</sequence>
<keyword evidence="1" id="KW-1185">Reference proteome</keyword>